<dbReference type="RefSeq" id="WP_096349269.1">
    <property type="nucleotide sequence ID" value="NZ_JACHWX010000002.1"/>
</dbReference>
<dbReference type="Proteomes" id="UP000218263">
    <property type="component" value="Chromosome"/>
</dbReference>
<dbReference type="SMART" id="SM00220">
    <property type="entry name" value="S_TKc"/>
    <property type="match status" value="1"/>
</dbReference>
<gene>
    <name evidence="1" type="ORF">MgSA37_00038</name>
</gene>
<evidence type="ECO:0000313" key="1">
    <source>
        <dbReference type="EMBL" id="BAU51889.1"/>
    </source>
</evidence>
<organism evidence="1 2">
    <name type="scientific">Mucilaginibacter gotjawali</name>
    <dbReference type="NCBI Taxonomy" id="1550579"/>
    <lineage>
        <taxon>Bacteria</taxon>
        <taxon>Pseudomonadati</taxon>
        <taxon>Bacteroidota</taxon>
        <taxon>Sphingobacteriia</taxon>
        <taxon>Sphingobacteriales</taxon>
        <taxon>Sphingobacteriaceae</taxon>
        <taxon>Mucilaginibacter</taxon>
    </lineage>
</organism>
<keyword evidence="2" id="KW-1185">Reference proteome</keyword>
<proteinExistence type="predicted"/>
<protein>
    <submittedName>
        <fullName evidence="1">Uncharacterized protein</fullName>
    </submittedName>
</protein>
<dbReference type="InterPro" id="IPR011009">
    <property type="entry name" value="Kinase-like_dom_sf"/>
</dbReference>
<dbReference type="InterPro" id="IPR004147">
    <property type="entry name" value="ABC1_dom"/>
</dbReference>
<dbReference type="Pfam" id="PF03109">
    <property type="entry name" value="ABC1"/>
    <property type="match status" value="1"/>
</dbReference>
<dbReference type="InterPro" id="IPR000719">
    <property type="entry name" value="Prot_kinase_dom"/>
</dbReference>
<name>A0A120MXP5_9SPHI</name>
<dbReference type="PROSITE" id="PS50011">
    <property type="entry name" value="PROTEIN_KINASE_DOM"/>
    <property type="match status" value="1"/>
</dbReference>
<dbReference type="SUPFAM" id="SSF56112">
    <property type="entry name" value="Protein kinase-like (PK-like)"/>
    <property type="match status" value="1"/>
</dbReference>
<accession>A0A120MXP5</accession>
<dbReference type="InterPro" id="IPR056955">
    <property type="entry name" value="ORC-CDC6-like"/>
</dbReference>
<dbReference type="Gene3D" id="1.10.510.10">
    <property type="entry name" value="Transferase(Phosphotransferase) domain 1"/>
    <property type="match status" value="1"/>
</dbReference>
<dbReference type="GO" id="GO:0004672">
    <property type="term" value="F:protein kinase activity"/>
    <property type="evidence" value="ECO:0007669"/>
    <property type="project" value="InterPro"/>
</dbReference>
<dbReference type="KEGG" id="mgot:MgSA37_00038"/>
<sequence length="1238" mass="140563">MEKYSCFNCPGKDYSLKNLTDLCPTCENQYGFPLDYFPDTIAGMKIIKSLARGFYGATYVGEFSPFGKLKVKKVIKIIPVALYKLLNKDFKLECENHLELAQNSNHVVNIDPNIYHDDIEVTFTNGITIHCHVIGLEYLDGITLKDFLLQDEIPARTIAQISIDLITLLQELRNNEKYHNDLHPGNVMIEKLPSSRTRLGEIDENVRVVAIDLGSVDQKTKSHDDSDRVGDLHWIAQCLNMLSRRITDNPDKYDEKDWRLAFLLEEKADFLKPEIIHQKQITYKDLINQIKDTFYQHTNPWQAELKLKSFDDAVNAQSLSPWFISSLFVDKDDTWTSSISIKGPQVIAGMRGCGKTMLLRALEFHARLMPQNTEETNDSTKVINRLKSEGYIGLYVSCVKLLDFNALDGNEYKEIFEPYSKLLIGYAIQSVHVIRHLRDLKGDTVRKDYFVHIASVLSHLISNSAELNDVTSDYDLETKLKKYLNSLNDGQTEYKVTIHPKIAFPQLAEAIRKASEIFANSNIFFLLDDVSTRYLNDGNIIKLVSELLFQDETCAFKFTTEAQTLEMVIMAPGSQSQAKIGRDYSIFDLGAEVNKIIHEDHHEGQAFIENILLKRARYFPLHPKNLTPSEILGDASLISVAEDIVREAKASEKKGIYHGISALTAVCVGDLGDVIALYELILRKGIEAKKFPIDAKTQNACYLELCNSRLYDLNRRDTRYLDFVEGFANASHHLLVQSAIRKAKGEVERFRQYTSIFINITHGDTENQYRQVRQLIDAGIFNLQGGPEASRTNRQGLKPQQQFKLIFRKLYGVSKHMGLSSADRFEISGPALEEWLNNPKKGKEILIKNLNPIADDQMDELIRETALPEEPGKTDGSDNQQLFLFGSDLQEEPVNKVLPDYEFTFSKLPAIAEVDNSAYFELKIDVAIIGLGFEEATLQAAKKVKLLQPEKVIFIKFSEEGYSGEIMEEFSYLCDDQKVITESNTFKDHLALLEGKMVLIDITGLPKAVIFDAIKNSYLKNGRFCFSLMNPAQEYPLDEEVQPILDVNNMNDSSILLNDMSGIVKGETGPYALINLLPHYTNISDPRVLFSFASAKHERLYTLIAERDYEKINVVVSNGDTAREKLSRISAEFSLRQFNSAVIHYTNQNNLDETLTQLAKDYYAYFILNNLHFEIALTGSKIQSAAVAIFSSVFKISQCWYVRPASWDTKRFSIGYSDFKIFAVTQKNGTSKPNPLNN</sequence>
<evidence type="ECO:0000313" key="2">
    <source>
        <dbReference type="Proteomes" id="UP000218263"/>
    </source>
</evidence>
<dbReference type="GO" id="GO:0005524">
    <property type="term" value="F:ATP binding"/>
    <property type="evidence" value="ECO:0007669"/>
    <property type="project" value="InterPro"/>
</dbReference>
<dbReference type="AlphaFoldDB" id="A0A120MXP5"/>
<dbReference type="EMBL" id="AP017313">
    <property type="protein sequence ID" value="BAU51889.1"/>
    <property type="molecule type" value="Genomic_DNA"/>
</dbReference>
<reference evidence="1 2" key="1">
    <citation type="submission" date="2015-12" db="EMBL/GenBank/DDBJ databases">
        <title>Genome sequence of Mucilaginibacter gotjawali.</title>
        <authorList>
            <person name="Lee J.S."/>
            <person name="Lee K.C."/>
            <person name="Kim K.K."/>
            <person name="Lee B.W."/>
        </authorList>
    </citation>
    <scope>NUCLEOTIDE SEQUENCE [LARGE SCALE GENOMIC DNA]</scope>
    <source>
        <strain evidence="1 2">SA3-7</strain>
    </source>
</reference>
<dbReference type="Pfam" id="PF24389">
    <property type="entry name" value="ORC-CDC6-like"/>
    <property type="match status" value="1"/>
</dbReference>